<evidence type="ECO:0000256" key="17">
    <source>
        <dbReference type="ARBA" id="ARBA00025540"/>
    </source>
</evidence>
<keyword evidence="11" id="KW-0915">Sodium</keyword>
<dbReference type="GO" id="GO:0005890">
    <property type="term" value="C:sodium:potassium-exchanging ATPase complex"/>
    <property type="evidence" value="ECO:0007669"/>
    <property type="project" value="InterPro"/>
</dbReference>
<dbReference type="PANTHER" id="PTHR11523">
    <property type="entry name" value="SODIUM/POTASSIUM-DEPENDENT ATPASE BETA SUBUNIT"/>
    <property type="match status" value="1"/>
</dbReference>
<evidence type="ECO:0000256" key="13">
    <source>
        <dbReference type="ARBA" id="ARBA00023136"/>
    </source>
</evidence>
<protein>
    <submittedName>
        <fullName evidence="18">Uncharacterized protein</fullName>
    </submittedName>
</protein>
<dbReference type="Pfam" id="PF00287">
    <property type="entry name" value="Na_K-ATPase"/>
    <property type="match status" value="1"/>
</dbReference>
<name>A0A7R8WMQ2_9CRUS</name>
<keyword evidence="12" id="KW-0406">Ion transport</keyword>
<dbReference type="AlphaFoldDB" id="A0A7R8WMQ2"/>
<comment type="function">
    <text evidence="17">This is the non-catalytic component of the active enzyme, which catalyzes the hydrolysis of ATP coupled with the exchange of Na(+) and K(+) ions across the plasma membrane. The beta subunit regulates, through assembly of alpha/beta heterodimers, the number of sodium pumps transported to the plasma membrane.</text>
</comment>
<dbReference type="Gene3D" id="2.60.40.1660">
    <property type="entry name" value="Na, k-atpase alpha subunit"/>
    <property type="match status" value="1"/>
</dbReference>
<keyword evidence="8" id="KW-0630">Potassium</keyword>
<evidence type="ECO:0000256" key="10">
    <source>
        <dbReference type="ARBA" id="ARBA00022989"/>
    </source>
</evidence>
<evidence type="ECO:0000256" key="5">
    <source>
        <dbReference type="ARBA" id="ARBA00022538"/>
    </source>
</evidence>
<evidence type="ECO:0000313" key="18">
    <source>
        <dbReference type="EMBL" id="CAD7231839.1"/>
    </source>
</evidence>
<keyword evidence="4" id="KW-1003">Cell membrane</keyword>
<gene>
    <name evidence="18" type="ORF">CTOB1V02_LOCUS9682</name>
</gene>
<dbReference type="GO" id="GO:0036376">
    <property type="term" value="P:sodium ion export across plasma membrane"/>
    <property type="evidence" value="ECO:0007669"/>
    <property type="project" value="TreeGrafter"/>
</dbReference>
<evidence type="ECO:0000256" key="6">
    <source>
        <dbReference type="ARBA" id="ARBA00022607"/>
    </source>
</evidence>
<dbReference type="GO" id="GO:0006883">
    <property type="term" value="P:intracellular sodium ion homeostasis"/>
    <property type="evidence" value="ECO:0007669"/>
    <property type="project" value="TreeGrafter"/>
</dbReference>
<organism evidence="18">
    <name type="scientific">Cyprideis torosa</name>
    <dbReference type="NCBI Taxonomy" id="163714"/>
    <lineage>
        <taxon>Eukaryota</taxon>
        <taxon>Metazoa</taxon>
        <taxon>Ecdysozoa</taxon>
        <taxon>Arthropoda</taxon>
        <taxon>Crustacea</taxon>
        <taxon>Oligostraca</taxon>
        <taxon>Ostracoda</taxon>
        <taxon>Podocopa</taxon>
        <taxon>Podocopida</taxon>
        <taxon>Cytherocopina</taxon>
        <taxon>Cytheroidea</taxon>
        <taxon>Cytherideidae</taxon>
        <taxon>Cyprideis</taxon>
    </lineage>
</organism>
<dbReference type="GO" id="GO:0030007">
    <property type="term" value="P:intracellular potassium ion homeostasis"/>
    <property type="evidence" value="ECO:0007669"/>
    <property type="project" value="TreeGrafter"/>
</dbReference>
<evidence type="ECO:0000256" key="15">
    <source>
        <dbReference type="ARBA" id="ARBA00023180"/>
    </source>
</evidence>
<keyword evidence="6" id="KW-0740">Sodium/potassium transport</keyword>
<evidence type="ECO:0000256" key="7">
    <source>
        <dbReference type="ARBA" id="ARBA00022692"/>
    </source>
</evidence>
<dbReference type="FunFam" id="2.60.40.1660:FF:000004">
    <property type="entry name" value="sodium/potassium-transporting ATPase subunit beta-2"/>
    <property type="match status" value="1"/>
</dbReference>
<dbReference type="GO" id="GO:1990573">
    <property type="term" value="P:potassium ion import across plasma membrane"/>
    <property type="evidence" value="ECO:0007669"/>
    <property type="project" value="TreeGrafter"/>
</dbReference>
<evidence type="ECO:0000256" key="14">
    <source>
        <dbReference type="ARBA" id="ARBA00023157"/>
    </source>
</evidence>
<evidence type="ECO:0000256" key="12">
    <source>
        <dbReference type="ARBA" id="ARBA00023065"/>
    </source>
</evidence>
<evidence type="ECO:0000256" key="4">
    <source>
        <dbReference type="ARBA" id="ARBA00022475"/>
    </source>
</evidence>
<reference evidence="18" key="1">
    <citation type="submission" date="2020-11" db="EMBL/GenBank/DDBJ databases">
        <authorList>
            <person name="Tran Van P."/>
        </authorList>
    </citation>
    <scope>NUCLEOTIDE SEQUENCE</scope>
</reference>
<proteinExistence type="inferred from homology"/>
<dbReference type="GO" id="GO:0001671">
    <property type="term" value="F:ATPase activator activity"/>
    <property type="evidence" value="ECO:0007669"/>
    <property type="project" value="TreeGrafter"/>
</dbReference>
<evidence type="ECO:0000256" key="1">
    <source>
        <dbReference type="ARBA" id="ARBA00004401"/>
    </source>
</evidence>
<sequence>MGEDHVKKGEGEFGSVFKPPAEKKGFAAFREFLYNSERGEFLGRTAGSWAKITIFYIIFYACLAAMWALFLVIFLQTLDATRPKWEGDNGLIGANPGLGFRPRPPDDYVDSTLIWFRSGSGVNDAEWKHWTDELTKVWDLYMTGDKNYGQYLKQCSFADPKTDQKDKFCFFDMKTINSPCIKESFFGYDKGTPCIYIKLNKIYGWEPEPYENVTELPAEMPDQLKETIKQNAADNGGTPQKMVWLSCEGENPADKENIGPIEYSPMQGFPYYYFPFMNTPGYMSPLVAIYLKHPEPSVIINIECKAWARNIRHNRMERVGTTHFELMKD</sequence>
<comment type="similarity">
    <text evidence="2">Belongs to the X(+)/potassium ATPases subunit beta family.</text>
</comment>
<evidence type="ECO:0000256" key="8">
    <source>
        <dbReference type="ARBA" id="ARBA00022958"/>
    </source>
</evidence>
<dbReference type="InterPro" id="IPR000402">
    <property type="entry name" value="Na/K_ATPase_sub_beta"/>
</dbReference>
<dbReference type="PROSITE" id="PS00390">
    <property type="entry name" value="ATPASE_NA_K_BETA_1"/>
    <property type="match status" value="1"/>
</dbReference>
<evidence type="ECO:0000256" key="2">
    <source>
        <dbReference type="ARBA" id="ARBA00005876"/>
    </source>
</evidence>
<keyword evidence="9" id="KW-0735">Signal-anchor</keyword>
<dbReference type="InterPro" id="IPR038702">
    <property type="entry name" value="Na/K_ATPase_sub_beta_sf"/>
</dbReference>
<evidence type="ECO:0000256" key="3">
    <source>
        <dbReference type="ARBA" id="ARBA00022448"/>
    </source>
</evidence>
<keyword evidence="15" id="KW-0325">Glycoprotein</keyword>
<evidence type="ECO:0000256" key="11">
    <source>
        <dbReference type="ARBA" id="ARBA00023053"/>
    </source>
</evidence>
<dbReference type="PANTHER" id="PTHR11523:SF28">
    <property type="entry name" value="NA_K-ATPASE BETA SUBUNIT ISOFORM 4-RELATED"/>
    <property type="match status" value="1"/>
</dbReference>
<comment type="subcellular location">
    <subcellularLocation>
        <location evidence="1">Cell membrane</location>
        <topology evidence="1">Single-pass type II membrane protein</topology>
    </subcellularLocation>
</comment>
<keyword evidence="14" id="KW-1015">Disulfide bond</keyword>
<keyword evidence="16" id="KW-0739">Sodium transport</keyword>
<dbReference type="OrthoDB" id="5912413at2759"/>
<keyword evidence="3" id="KW-0813">Transport</keyword>
<evidence type="ECO:0000256" key="16">
    <source>
        <dbReference type="ARBA" id="ARBA00023201"/>
    </source>
</evidence>
<keyword evidence="10" id="KW-1133">Transmembrane helix</keyword>
<evidence type="ECO:0000256" key="9">
    <source>
        <dbReference type="ARBA" id="ARBA00022968"/>
    </source>
</evidence>
<dbReference type="EMBL" id="OB663929">
    <property type="protein sequence ID" value="CAD7231839.1"/>
    <property type="molecule type" value="Genomic_DNA"/>
</dbReference>
<accession>A0A7R8WMQ2</accession>
<keyword evidence="7" id="KW-0812">Transmembrane</keyword>
<keyword evidence="13" id="KW-0472">Membrane</keyword>
<keyword evidence="5" id="KW-0633">Potassium transport</keyword>